<evidence type="ECO:0000313" key="3">
    <source>
        <dbReference type="EMBL" id="HGM59046.1"/>
    </source>
</evidence>
<comment type="caution">
    <text evidence="3">The sequence shown here is derived from an EMBL/GenBank/DDBJ whole genome shotgun (WGS) entry which is preliminary data.</text>
</comment>
<dbReference type="EMBL" id="DTBJ01000051">
    <property type="protein sequence ID" value="HGM59046.1"/>
    <property type="molecule type" value="Genomic_DNA"/>
</dbReference>
<evidence type="ECO:0000313" key="4">
    <source>
        <dbReference type="EMBL" id="HGQ59430.1"/>
    </source>
</evidence>
<dbReference type="AlphaFoldDB" id="A0A7C4H9S4"/>
<dbReference type="EMBL" id="DTBE01000048">
    <property type="protein sequence ID" value="HGQ59430.1"/>
    <property type="molecule type" value="Genomic_DNA"/>
</dbReference>
<dbReference type="SUPFAM" id="SSF53743">
    <property type="entry name" value="FucI/AraA N-terminal and middle domains"/>
    <property type="match status" value="1"/>
</dbReference>
<dbReference type="GO" id="GO:0005737">
    <property type="term" value="C:cytoplasm"/>
    <property type="evidence" value="ECO:0007669"/>
    <property type="project" value="InterPro"/>
</dbReference>
<sequence length="410" mass="46179">MKISIVVFANKLHSENYVVEQYKRISESIAGLDVDLLWIDKGDEEIPKADVYIAPLITGGTSRLAYRVLSPLGKPVIIVAKGEHNSLASALSLRSRLESSGLKTTLLPLEDNDDFGSRIRDIIDALRATVAFRNLRILEINEDGSLSDDAKLYLRIFGGSINSVSIDDIEKIIADFDEKTLESFVREIGSFIDFGEKKLEVFEPARLALALEHYVRVRNYDVLLIDCFPMIMKLGYTPCLAVSILNSRGKIAVCESDYYSLPLMFLSKALTGFEGWVANPSGYNRDGIIRLAHCTMAYSIGRNCKLIDHFETGKACGVSCRYLFGEVAIMRFNRDFSKLKVYRGEVIASGFLNEGYCRTQLHVKLRGVKPEDFYLETYGNHHVVAPLVRGFLEKLRIVSWWFGWSLEVIS</sequence>
<keyword evidence="1" id="KW-0413">Isomerase</keyword>
<organism evidence="3">
    <name type="scientific">Staphylothermus marinus</name>
    <dbReference type="NCBI Taxonomy" id="2280"/>
    <lineage>
        <taxon>Archaea</taxon>
        <taxon>Thermoproteota</taxon>
        <taxon>Thermoprotei</taxon>
        <taxon>Desulfurococcales</taxon>
        <taxon>Desulfurococcaceae</taxon>
        <taxon>Staphylothermus</taxon>
    </lineage>
</organism>
<keyword evidence="2" id="KW-0119">Carbohydrate metabolism</keyword>
<dbReference type="PANTHER" id="PTHR36120:SF2">
    <property type="entry name" value="FUCOSE ISOMERASE"/>
    <property type="match status" value="1"/>
</dbReference>
<gene>
    <name evidence="4" type="ORF">ENU09_01720</name>
    <name evidence="3" type="ORF">ENU14_05650</name>
</gene>
<protein>
    <recommendedName>
        <fullName evidence="5">Fucose isomerase</fullName>
    </recommendedName>
</protein>
<name>A0A7C4H9S4_STAMA</name>
<dbReference type="GO" id="GO:0016861">
    <property type="term" value="F:intramolecular oxidoreductase activity, interconverting aldoses and ketoses"/>
    <property type="evidence" value="ECO:0007669"/>
    <property type="project" value="InterPro"/>
</dbReference>
<proteinExistence type="predicted"/>
<dbReference type="PANTHER" id="PTHR36120">
    <property type="entry name" value="FUCOSE ISOMERASE"/>
    <property type="match status" value="1"/>
</dbReference>
<reference evidence="3" key="1">
    <citation type="journal article" date="2020" name="mSystems">
        <title>Genome- and Community-Level Interaction Insights into Carbon Utilization and Element Cycling Functions of Hydrothermarchaeota in Hydrothermal Sediment.</title>
        <authorList>
            <person name="Zhou Z."/>
            <person name="Liu Y."/>
            <person name="Xu W."/>
            <person name="Pan J."/>
            <person name="Luo Z.H."/>
            <person name="Li M."/>
        </authorList>
    </citation>
    <scope>NUCLEOTIDE SEQUENCE [LARGE SCALE GENOMIC DNA]</scope>
    <source>
        <strain evidence="4">SpSt-638</strain>
        <strain evidence="3">SpSt-642</strain>
    </source>
</reference>
<dbReference type="InterPro" id="IPR009015">
    <property type="entry name" value="Fucose_isomerase_N/cen_sf"/>
</dbReference>
<dbReference type="GO" id="GO:0005996">
    <property type="term" value="P:monosaccharide metabolic process"/>
    <property type="evidence" value="ECO:0007669"/>
    <property type="project" value="InterPro"/>
</dbReference>
<evidence type="ECO:0000256" key="1">
    <source>
        <dbReference type="ARBA" id="ARBA00023235"/>
    </source>
</evidence>
<evidence type="ECO:0000256" key="2">
    <source>
        <dbReference type="ARBA" id="ARBA00023277"/>
    </source>
</evidence>
<accession>A0A7C4H9S4</accession>
<evidence type="ECO:0008006" key="5">
    <source>
        <dbReference type="Google" id="ProtNLM"/>
    </source>
</evidence>